<comment type="similarity">
    <text evidence="2">Belongs to the thioredoxin family. DsbA subfamily.</text>
</comment>
<protein>
    <recommendedName>
        <fullName evidence="7">Thiol:disulfide interchange protein</fullName>
    </recommendedName>
</protein>
<evidence type="ECO:0000256" key="8">
    <source>
        <dbReference type="PIRSR" id="PIRSR001488-1"/>
    </source>
</evidence>
<dbReference type="RefSeq" id="WP_279524938.1">
    <property type="nucleotide sequence ID" value="NZ_JARVII010000025.1"/>
</dbReference>
<organism evidence="11 12">
    <name type="scientific">Ottowia cancrivicina</name>
    <dbReference type="NCBI Taxonomy" id="3040346"/>
    <lineage>
        <taxon>Bacteria</taxon>
        <taxon>Pseudomonadati</taxon>
        <taxon>Pseudomonadota</taxon>
        <taxon>Betaproteobacteria</taxon>
        <taxon>Burkholderiales</taxon>
        <taxon>Comamonadaceae</taxon>
        <taxon>Ottowia</taxon>
    </lineage>
</organism>
<evidence type="ECO:0000256" key="9">
    <source>
        <dbReference type="SAM" id="SignalP"/>
    </source>
</evidence>
<name>A0AAW6RP41_9BURK</name>
<dbReference type="Pfam" id="PF01323">
    <property type="entry name" value="DSBA"/>
    <property type="match status" value="1"/>
</dbReference>
<evidence type="ECO:0000256" key="6">
    <source>
        <dbReference type="ARBA" id="ARBA00023284"/>
    </source>
</evidence>
<evidence type="ECO:0000256" key="4">
    <source>
        <dbReference type="ARBA" id="ARBA00022764"/>
    </source>
</evidence>
<evidence type="ECO:0000313" key="11">
    <source>
        <dbReference type="EMBL" id="MDG9700158.1"/>
    </source>
</evidence>
<comment type="subcellular location">
    <subcellularLocation>
        <location evidence="1 7">Periplasm</location>
    </subcellularLocation>
</comment>
<feature type="signal peptide" evidence="9">
    <location>
        <begin position="1"/>
        <end position="24"/>
    </location>
</feature>
<dbReference type="PANTHER" id="PTHR35891">
    <property type="entry name" value="THIOL:DISULFIDE INTERCHANGE PROTEIN DSBA"/>
    <property type="match status" value="1"/>
</dbReference>
<dbReference type="InterPro" id="IPR001853">
    <property type="entry name" value="DSBA-like_thioredoxin_dom"/>
</dbReference>
<evidence type="ECO:0000313" key="12">
    <source>
        <dbReference type="Proteomes" id="UP001237156"/>
    </source>
</evidence>
<evidence type="ECO:0000256" key="3">
    <source>
        <dbReference type="ARBA" id="ARBA00022729"/>
    </source>
</evidence>
<dbReference type="PIRSF" id="PIRSF001488">
    <property type="entry name" value="Tdi_protein"/>
    <property type="match status" value="1"/>
</dbReference>
<evidence type="ECO:0000259" key="10">
    <source>
        <dbReference type="PROSITE" id="PS51352"/>
    </source>
</evidence>
<dbReference type="EMBL" id="JARVII010000025">
    <property type="protein sequence ID" value="MDG9700158.1"/>
    <property type="molecule type" value="Genomic_DNA"/>
</dbReference>
<keyword evidence="12" id="KW-1185">Reference proteome</keyword>
<dbReference type="InterPro" id="IPR017937">
    <property type="entry name" value="Thioredoxin_CS"/>
</dbReference>
<dbReference type="Gene3D" id="3.40.30.10">
    <property type="entry name" value="Glutaredoxin"/>
    <property type="match status" value="1"/>
</dbReference>
<dbReference type="InterPro" id="IPR050824">
    <property type="entry name" value="Thiol_disulfide_DsbA"/>
</dbReference>
<accession>A0AAW6RP41</accession>
<feature type="domain" description="Thioredoxin" evidence="10">
    <location>
        <begin position="8"/>
        <end position="160"/>
    </location>
</feature>
<evidence type="ECO:0000256" key="2">
    <source>
        <dbReference type="ARBA" id="ARBA00005791"/>
    </source>
</evidence>
<dbReference type="Proteomes" id="UP001237156">
    <property type="component" value="Unassembled WGS sequence"/>
</dbReference>
<dbReference type="InterPro" id="IPR036249">
    <property type="entry name" value="Thioredoxin-like_sf"/>
</dbReference>
<dbReference type="GO" id="GO:0042597">
    <property type="term" value="C:periplasmic space"/>
    <property type="evidence" value="ECO:0007669"/>
    <property type="project" value="UniProtKB-SubCell"/>
</dbReference>
<dbReference type="GO" id="GO:0015036">
    <property type="term" value="F:disulfide oxidoreductase activity"/>
    <property type="evidence" value="ECO:0007669"/>
    <property type="project" value="UniProtKB-ARBA"/>
</dbReference>
<proteinExistence type="inferred from homology"/>
<dbReference type="SUPFAM" id="SSF52833">
    <property type="entry name" value="Thioredoxin-like"/>
    <property type="match status" value="1"/>
</dbReference>
<dbReference type="PANTHER" id="PTHR35891:SF3">
    <property type="entry name" value="THIOL:DISULFIDE INTERCHANGE PROTEIN DSBL"/>
    <property type="match status" value="1"/>
</dbReference>
<dbReference type="InterPro" id="IPR023205">
    <property type="entry name" value="DsbA/DsbL"/>
</dbReference>
<dbReference type="PROSITE" id="PS00194">
    <property type="entry name" value="THIOREDOXIN_1"/>
    <property type="match status" value="1"/>
</dbReference>
<keyword evidence="3 9" id="KW-0732">Signal</keyword>
<keyword evidence="4 7" id="KW-0574">Periplasm</keyword>
<evidence type="ECO:0000256" key="5">
    <source>
        <dbReference type="ARBA" id="ARBA00023157"/>
    </source>
</evidence>
<reference evidence="11 12" key="1">
    <citation type="submission" date="2023-04" db="EMBL/GenBank/DDBJ databases">
        <title>Ottowia paracancer sp. nov., isolated from human stomach.</title>
        <authorList>
            <person name="Song Y."/>
        </authorList>
    </citation>
    <scope>NUCLEOTIDE SEQUENCE [LARGE SCALE GENOMIC DNA]</scope>
    <source>
        <strain evidence="11 12">10c7w1</strain>
    </source>
</reference>
<dbReference type="AlphaFoldDB" id="A0AAW6RP41"/>
<comment type="caution">
    <text evidence="11">The sequence shown here is derived from an EMBL/GenBank/DDBJ whole genome shotgun (WGS) entry which is preliminary data.</text>
</comment>
<sequence length="218" mass="23984">MKRRDFALTAAAAATLAALPAAFAQGQPFTPKEGENYLVVNPAAPVDTSAGKVEVVEFFSYGCPHCRDFEPIFEKWAAAQPQDVVVRRMHVGFSNAFEPLQRIFFALEAMGLNEKVHTEVFNAILNEKKRLNTLEEVQPWMTERGVDGAKFAAAYKSFGVASKIRRAIELQDAYHVEATPSFGIAGRYYMDPGMTNGFDGMLKTADALIAKLRKSGGQ</sequence>
<dbReference type="CDD" id="cd03019">
    <property type="entry name" value="DsbA_DsbA"/>
    <property type="match status" value="1"/>
</dbReference>
<feature type="disulfide bond" description="Redox-active" evidence="8">
    <location>
        <begin position="63"/>
        <end position="66"/>
    </location>
</feature>
<dbReference type="PROSITE" id="PS51352">
    <property type="entry name" value="THIOREDOXIN_2"/>
    <property type="match status" value="1"/>
</dbReference>
<evidence type="ECO:0000256" key="7">
    <source>
        <dbReference type="PIRNR" id="PIRNR001488"/>
    </source>
</evidence>
<gene>
    <name evidence="11" type="ORF">QB898_10640</name>
</gene>
<feature type="chain" id="PRO_5043767611" description="Thiol:disulfide interchange protein" evidence="9">
    <location>
        <begin position="25"/>
        <end position="218"/>
    </location>
</feature>
<keyword evidence="6" id="KW-0676">Redox-active center</keyword>
<dbReference type="InterPro" id="IPR013766">
    <property type="entry name" value="Thioredoxin_domain"/>
</dbReference>
<keyword evidence="5 7" id="KW-1015">Disulfide bond</keyword>
<evidence type="ECO:0000256" key="1">
    <source>
        <dbReference type="ARBA" id="ARBA00004418"/>
    </source>
</evidence>